<name>A0AAN9V1R6_9ORTH</name>
<evidence type="ECO:0000313" key="3">
    <source>
        <dbReference type="Proteomes" id="UP001378592"/>
    </source>
</evidence>
<organism evidence="2 3">
    <name type="scientific">Gryllus longicercus</name>
    <dbReference type="NCBI Taxonomy" id="2509291"/>
    <lineage>
        <taxon>Eukaryota</taxon>
        <taxon>Metazoa</taxon>
        <taxon>Ecdysozoa</taxon>
        <taxon>Arthropoda</taxon>
        <taxon>Hexapoda</taxon>
        <taxon>Insecta</taxon>
        <taxon>Pterygota</taxon>
        <taxon>Neoptera</taxon>
        <taxon>Polyneoptera</taxon>
        <taxon>Orthoptera</taxon>
        <taxon>Ensifera</taxon>
        <taxon>Gryllidea</taxon>
        <taxon>Grylloidea</taxon>
        <taxon>Gryllidae</taxon>
        <taxon>Gryllinae</taxon>
        <taxon>Gryllus</taxon>
    </lineage>
</organism>
<keyword evidence="3" id="KW-1185">Reference proteome</keyword>
<evidence type="ECO:0000256" key="1">
    <source>
        <dbReference type="SAM" id="SignalP"/>
    </source>
</evidence>
<comment type="caution">
    <text evidence="2">The sequence shown here is derived from an EMBL/GenBank/DDBJ whole genome shotgun (WGS) entry which is preliminary data.</text>
</comment>
<dbReference type="AlphaFoldDB" id="A0AAN9V1R6"/>
<evidence type="ECO:0000313" key="2">
    <source>
        <dbReference type="EMBL" id="KAK7788790.1"/>
    </source>
</evidence>
<accession>A0AAN9V1R6</accession>
<dbReference type="Proteomes" id="UP001378592">
    <property type="component" value="Unassembled WGS sequence"/>
</dbReference>
<evidence type="ECO:0008006" key="4">
    <source>
        <dbReference type="Google" id="ProtNLM"/>
    </source>
</evidence>
<gene>
    <name evidence="2" type="ORF">R5R35_014519</name>
</gene>
<protein>
    <recommendedName>
        <fullName evidence="4">Accessory gland protein</fullName>
    </recommendedName>
</protein>
<feature type="signal peptide" evidence="1">
    <location>
        <begin position="1"/>
        <end position="16"/>
    </location>
</feature>
<feature type="chain" id="PRO_5042864131" description="Accessory gland protein" evidence="1">
    <location>
        <begin position="17"/>
        <end position="96"/>
    </location>
</feature>
<dbReference type="EMBL" id="JAZDUA010000925">
    <property type="protein sequence ID" value="KAK7788790.1"/>
    <property type="molecule type" value="Genomic_DNA"/>
</dbReference>
<reference evidence="2 3" key="1">
    <citation type="submission" date="2024-03" db="EMBL/GenBank/DDBJ databases">
        <title>The genome assembly and annotation of the cricket Gryllus longicercus Weissman &amp; Gray.</title>
        <authorList>
            <person name="Szrajer S."/>
            <person name="Gray D."/>
            <person name="Ylla G."/>
        </authorList>
    </citation>
    <scope>NUCLEOTIDE SEQUENCE [LARGE SCALE GENOMIC DNA]</scope>
    <source>
        <strain evidence="2">DAG 2021-001</strain>
        <tissue evidence="2">Whole body minus gut</tissue>
    </source>
</reference>
<proteinExistence type="predicted"/>
<keyword evidence="1" id="KW-0732">Signal</keyword>
<sequence length="96" mass="9430">MKFLIVALALATVVCAQETRDKRGLIGLASPLVATRSVIGSPAVIGSTVIAGAPIAAPLSWSSPALISRSGLVASNVAGVPVLSSGALVSSPLVLV</sequence>